<dbReference type="SUPFAM" id="SSF53920">
    <property type="entry name" value="Fe-only hydrogenase"/>
    <property type="match status" value="1"/>
</dbReference>
<evidence type="ECO:0000313" key="5">
    <source>
        <dbReference type="Proteomes" id="UP000527355"/>
    </source>
</evidence>
<evidence type="ECO:0000256" key="2">
    <source>
        <dbReference type="SAM" id="SignalP"/>
    </source>
</evidence>
<feature type="domain" description="Iron hydrogenase large subunit C-terminal" evidence="3">
    <location>
        <begin position="38"/>
        <end position="139"/>
    </location>
</feature>
<dbReference type="Pfam" id="PF02906">
    <property type="entry name" value="Fe_hyd_lg_C"/>
    <property type="match status" value="1"/>
</dbReference>
<protein>
    <recommendedName>
        <fullName evidence="3">Iron hydrogenase large subunit C-terminal domain-containing protein</fullName>
    </recommendedName>
</protein>
<sequence length="167" mass="18966">MIPHSTKCWLCPCVLSFCLILLLNSASVSLMHLEGSAAFSKALGLTVFDMKIAADFSILGSQKEFVRRYCQHREEEPRLPMLTSAGPGWDRYAEHVLGHPITPHLCMTKSPQQIMGSLVKDYFTRQQNLSADKIFHVIVASFMTINWRPFEKMFPQLHTVPRVLTVC</sequence>
<dbReference type="Gene3D" id="3.40.950.10">
    <property type="entry name" value="Fe-only Hydrogenase (Larger Subunit), Chain L, domain 3"/>
    <property type="match status" value="1"/>
</dbReference>
<accession>A0A7J7YEA3</accession>
<dbReference type="Proteomes" id="UP000527355">
    <property type="component" value="Unassembled WGS sequence"/>
</dbReference>
<keyword evidence="5" id="KW-1185">Reference proteome</keyword>
<dbReference type="InterPro" id="IPR050340">
    <property type="entry name" value="Cytosolic_Fe-S_CAF"/>
</dbReference>
<proteinExistence type="inferred from homology"/>
<evidence type="ECO:0000256" key="1">
    <source>
        <dbReference type="ARBA" id="ARBA00006596"/>
    </source>
</evidence>
<dbReference type="InterPro" id="IPR009016">
    <property type="entry name" value="Fe_hydrogenase"/>
</dbReference>
<evidence type="ECO:0000259" key="3">
    <source>
        <dbReference type="Pfam" id="PF02906"/>
    </source>
</evidence>
<dbReference type="EMBL" id="JABWUV010000004">
    <property type="protein sequence ID" value="KAF6360215.1"/>
    <property type="molecule type" value="Genomic_DNA"/>
</dbReference>
<comment type="similarity">
    <text evidence="1">Belongs to the NARF family.</text>
</comment>
<reference evidence="4 5" key="1">
    <citation type="journal article" date="2020" name="Nature">
        <title>Six reference-quality genomes reveal evolution of bat adaptations.</title>
        <authorList>
            <person name="Jebb D."/>
            <person name="Huang Z."/>
            <person name="Pippel M."/>
            <person name="Hughes G.M."/>
            <person name="Lavrichenko K."/>
            <person name="Devanna P."/>
            <person name="Winkler S."/>
            <person name="Jermiin L.S."/>
            <person name="Skirmuntt E.C."/>
            <person name="Katzourakis A."/>
            <person name="Burkitt-Gray L."/>
            <person name="Ray D.A."/>
            <person name="Sullivan K.A.M."/>
            <person name="Roscito J.G."/>
            <person name="Kirilenko B.M."/>
            <person name="Davalos L.M."/>
            <person name="Corthals A.P."/>
            <person name="Power M.L."/>
            <person name="Jones G."/>
            <person name="Ransome R.D."/>
            <person name="Dechmann D.K.N."/>
            <person name="Locatelli A.G."/>
            <person name="Puechmaille S.J."/>
            <person name="Fedrigo O."/>
            <person name="Jarvis E.D."/>
            <person name="Hiller M."/>
            <person name="Vernes S.C."/>
            <person name="Myers E.W."/>
            <person name="Teeling E.C."/>
        </authorList>
    </citation>
    <scope>NUCLEOTIDE SEQUENCE [LARGE SCALE GENOMIC DNA]</scope>
    <source>
        <strain evidence="4">MMyoMyo1</strain>
        <tissue evidence="4">Flight muscle</tissue>
    </source>
</reference>
<name>A0A7J7YEA3_MYOMY</name>
<dbReference type="AlphaFoldDB" id="A0A7J7YEA3"/>
<keyword evidence="2" id="KW-0732">Signal</keyword>
<dbReference type="PANTHER" id="PTHR11615">
    <property type="entry name" value="NITRATE, FORMATE, IRON DEHYDROGENASE"/>
    <property type="match status" value="1"/>
</dbReference>
<gene>
    <name evidence="4" type="ORF">mMyoMyo1_011167</name>
</gene>
<evidence type="ECO:0000313" key="4">
    <source>
        <dbReference type="EMBL" id="KAF6360215.1"/>
    </source>
</evidence>
<feature type="signal peptide" evidence="2">
    <location>
        <begin position="1"/>
        <end position="25"/>
    </location>
</feature>
<dbReference type="InterPro" id="IPR004108">
    <property type="entry name" value="Fe_hydrogenase_lsu_C"/>
</dbReference>
<organism evidence="4 5">
    <name type="scientific">Myotis myotis</name>
    <name type="common">Greater mouse-eared bat</name>
    <name type="synonym">Vespertilio myotis</name>
    <dbReference type="NCBI Taxonomy" id="51298"/>
    <lineage>
        <taxon>Eukaryota</taxon>
        <taxon>Metazoa</taxon>
        <taxon>Chordata</taxon>
        <taxon>Craniata</taxon>
        <taxon>Vertebrata</taxon>
        <taxon>Euteleostomi</taxon>
        <taxon>Mammalia</taxon>
        <taxon>Eutheria</taxon>
        <taxon>Laurasiatheria</taxon>
        <taxon>Chiroptera</taxon>
        <taxon>Yangochiroptera</taxon>
        <taxon>Vespertilionidae</taxon>
        <taxon>Myotis</taxon>
    </lineage>
</organism>
<dbReference type="Gene3D" id="3.40.50.1780">
    <property type="match status" value="1"/>
</dbReference>
<dbReference type="VEuPathDB" id="HostDB:GeneID_118653107"/>
<feature type="chain" id="PRO_5029899366" description="Iron hydrogenase large subunit C-terminal domain-containing protein" evidence="2">
    <location>
        <begin position="26"/>
        <end position="167"/>
    </location>
</feature>
<comment type="caution">
    <text evidence="4">The sequence shown here is derived from an EMBL/GenBank/DDBJ whole genome shotgun (WGS) entry which is preliminary data.</text>
</comment>